<comment type="caution">
    <text evidence="1">The sequence shown here is derived from an EMBL/GenBank/DDBJ whole genome shotgun (WGS) entry which is preliminary data.</text>
</comment>
<name>A0A255I445_9FIRM</name>
<reference evidence="1 2" key="1">
    <citation type="journal article" date="2017" name="Genome Announc.">
        <title>Draft Genome Sequence of Romboutsia weinsteinii sp. nov. Strain CCRI-19649(T) Isolated from Surface Water.</title>
        <authorList>
            <person name="Maheux A.F."/>
            <person name="Boudreau D.K."/>
            <person name="Berube E."/>
            <person name="Boissinot M."/>
            <person name="Cantin P."/>
            <person name="Raymond F."/>
            <person name="Corbeil J."/>
            <person name="Omar R.F."/>
            <person name="Bergeron M.G."/>
        </authorList>
    </citation>
    <scope>NUCLEOTIDE SEQUENCE [LARGE SCALE GENOMIC DNA]</scope>
    <source>
        <strain evidence="1 2">CCRI-19649</strain>
    </source>
</reference>
<proteinExistence type="predicted"/>
<protein>
    <recommendedName>
        <fullName evidence="3">Antibiotic biosynthesis monooxygenase</fullName>
    </recommendedName>
</protein>
<keyword evidence="2" id="KW-1185">Reference proteome</keyword>
<dbReference type="OrthoDB" id="1912587at2"/>
<dbReference type="Proteomes" id="UP000215694">
    <property type="component" value="Unassembled WGS sequence"/>
</dbReference>
<accession>A0A255I445</accession>
<evidence type="ECO:0000313" key="2">
    <source>
        <dbReference type="Proteomes" id="UP000215694"/>
    </source>
</evidence>
<dbReference type="EMBL" id="NOJY02000028">
    <property type="protein sequence ID" value="RDY26398.1"/>
    <property type="molecule type" value="Genomic_DNA"/>
</dbReference>
<evidence type="ECO:0008006" key="3">
    <source>
        <dbReference type="Google" id="ProtNLM"/>
    </source>
</evidence>
<organism evidence="1 2">
    <name type="scientific">Romboutsia weinsteinii</name>
    <dbReference type="NCBI Taxonomy" id="2020949"/>
    <lineage>
        <taxon>Bacteria</taxon>
        <taxon>Bacillati</taxon>
        <taxon>Bacillota</taxon>
        <taxon>Clostridia</taxon>
        <taxon>Peptostreptococcales</taxon>
        <taxon>Peptostreptococcaceae</taxon>
        <taxon>Romboutsia</taxon>
    </lineage>
</organism>
<gene>
    <name evidence="1" type="ORF">CHL78_013765</name>
</gene>
<sequence>MCADNVFYNVNKIVVVQGFECSYIDFSRELNEYLLRNYPGYYLGLQLYQDNCNCNLFHVVATYNNICGVYEAARFIGNDINSIYERIWGECVDRTSVFSFLTSTRVVC</sequence>
<evidence type="ECO:0000313" key="1">
    <source>
        <dbReference type="EMBL" id="RDY26398.1"/>
    </source>
</evidence>
<dbReference type="RefSeq" id="WP_094368834.1">
    <property type="nucleotide sequence ID" value="NZ_NOJY02000028.1"/>
</dbReference>
<dbReference type="AlphaFoldDB" id="A0A255I445"/>